<dbReference type="AlphaFoldDB" id="A0A4Q4N3M4"/>
<accession>A0A4Q4N3M4</accession>
<dbReference type="EMBL" id="PDXD01000043">
    <property type="protein sequence ID" value="RYN70145.1"/>
    <property type="molecule type" value="Genomic_DNA"/>
</dbReference>
<sequence>MNMCCIIFIRYSPKRTAQQQQNNLPPYSLLDPHEDSRLKRLKAIFQRVLIYEVKVRDKDGSISDSQDHPSTY</sequence>
<protein>
    <submittedName>
        <fullName evidence="1">Uncharacterized protein</fullName>
    </submittedName>
</protein>
<comment type="caution">
    <text evidence="1">The sequence shown here is derived from an EMBL/GenBank/DDBJ whole genome shotgun (WGS) entry which is preliminary data.</text>
</comment>
<proteinExistence type="predicted"/>
<evidence type="ECO:0000313" key="2">
    <source>
        <dbReference type="Proteomes" id="UP000291422"/>
    </source>
</evidence>
<evidence type="ECO:0000313" key="1">
    <source>
        <dbReference type="EMBL" id="RYN70145.1"/>
    </source>
</evidence>
<dbReference type="Proteomes" id="UP000291422">
    <property type="component" value="Unassembled WGS sequence"/>
</dbReference>
<reference evidence="2" key="1">
    <citation type="journal article" date="2019" name="bioRxiv">
        <title>Genomics, evolutionary history and diagnostics of the Alternaria alternata species group including apple and Asian pear pathotypes.</title>
        <authorList>
            <person name="Armitage A.D."/>
            <person name="Cockerton H.M."/>
            <person name="Sreenivasaprasad S."/>
            <person name="Woodhall J.W."/>
            <person name="Lane C.R."/>
            <person name="Harrison R.J."/>
            <person name="Clarkson J.P."/>
        </authorList>
    </citation>
    <scope>NUCLEOTIDE SEQUENCE [LARGE SCALE GENOMIC DNA]</scope>
    <source>
        <strain evidence="2">FERA 1177</strain>
    </source>
</reference>
<organism evidence="1 2">
    <name type="scientific">Alternaria alternata</name>
    <name type="common">Alternaria rot fungus</name>
    <name type="synonym">Torula alternata</name>
    <dbReference type="NCBI Taxonomy" id="5599"/>
    <lineage>
        <taxon>Eukaryota</taxon>
        <taxon>Fungi</taxon>
        <taxon>Dikarya</taxon>
        <taxon>Ascomycota</taxon>
        <taxon>Pezizomycotina</taxon>
        <taxon>Dothideomycetes</taxon>
        <taxon>Pleosporomycetidae</taxon>
        <taxon>Pleosporales</taxon>
        <taxon>Pleosporineae</taxon>
        <taxon>Pleosporaceae</taxon>
        <taxon>Alternaria</taxon>
        <taxon>Alternaria sect. Alternaria</taxon>
        <taxon>Alternaria alternata complex</taxon>
    </lineage>
</organism>
<gene>
    <name evidence="1" type="ORF">AA0117_g10729</name>
</gene>
<name>A0A4Q4N3M4_ALTAL</name>